<accession>A0A9X2CUH6</accession>
<evidence type="ECO:0000313" key="12">
    <source>
        <dbReference type="Proteomes" id="UP001139150"/>
    </source>
</evidence>
<dbReference type="EMBL" id="JAKRYL010000016">
    <property type="protein sequence ID" value="MCL7748474.1"/>
    <property type="molecule type" value="Genomic_DNA"/>
</dbReference>
<sequence>MGKVLNTINRSFMKLELTFLLIGGFLVFFIMFLITINIFMRNVFGAPIVGVYEMVVQCFVALVALGFSYVQGQKGNITVEVVTDYLPEKFQKFFHLLGYGVGLFVIGIIAWQSGLQAWSSFVNQDYNANSLLKLPLWPSKAFITLGMATLCIRLLLDIFVCLFVKEENKKKQDEQLVS</sequence>
<dbReference type="GO" id="GO:0015740">
    <property type="term" value="P:C4-dicarboxylate transport"/>
    <property type="evidence" value="ECO:0007669"/>
    <property type="project" value="TreeGrafter"/>
</dbReference>
<dbReference type="PANTHER" id="PTHR35011:SF10">
    <property type="entry name" value="TRAP TRANSPORTER SMALL PERMEASE PROTEIN"/>
    <property type="match status" value="1"/>
</dbReference>
<keyword evidence="2" id="KW-0813">Transport</keyword>
<keyword evidence="4" id="KW-0997">Cell inner membrane</keyword>
<keyword evidence="12" id="KW-1185">Reference proteome</keyword>
<evidence type="ECO:0000256" key="2">
    <source>
        <dbReference type="ARBA" id="ARBA00022448"/>
    </source>
</evidence>
<keyword evidence="3" id="KW-1003">Cell membrane</keyword>
<keyword evidence="7 9" id="KW-0472">Membrane</keyword>
<dbReference type="InterPro" id="IPR055348">
    <property type="entry name" value="DctQ"/>
</dbReference>
<dbReference type="GO" id="GO:0022857">
    <property type="term" value="F:transmembrane transporter activity"/>
    <property type="evidence" value="ECO:0007669"/>
    <property type="project" value="TreeGrafter"/>
</dbReference>
<keyword evidence="5 9" id="KW-0812">Transmembrane</keyword>
<dbReference type="Pfam" id="PF04290">
    <property type="entry name" value="DctQ"/>
    <property type="match status" value="1"/>
</dbReference>
<evidence type="ECO:0000313" key="11">
    <source>
        <dbReference type="EMBL" id="MCL7748474.1"/>
    </source>
</evidence>
<evidence type="ECO:0000256" key="8">
    <source>
        <dbReference type="ARBA" id="ARBA00038436"/>
    </source>
</evidence>
<comment type="similarity">
    <text evidence="8">Belongs to the TRAP transporter small permease family.</text>
</comment>
<protein>
    <submittedName>
        <fullName evidence="11">TRAP transporter small permease</fullName>
    </submittedName>
</protein>
<dbReference type="PANTHER" id="PTHR35011">
    <property type="entry name" value="2,3-DIKETO-L-GULONATE TRAP TRANSPORTER SMALL PERMEASE PROTEIN YIAM"/>
    <property type="match status" value="1"/>
</dbReference>
<feature type="domain" description="Tripartite ATP-independent periplasmic transporters DctQ component" evidence="10">
    <location>
        <begin position="30"/>
        <end position="159"/>
    </location>
</feature>
<feature type="transmembrane region" description="Helical" evidence="9">
    <location>
        <begin position="51"/>
        <end position="72"/>
    </location>
</feature>
<dbReference type="GO" id="GO:0005886">
    <property type="term" value="C:plasma membrane"/>
    <property type="evidence" value="ECO:0007669"/>
    <property type="project" value="UniProtKB-SubCell"/>
</dbReference>
<feature type="transmembrane region" description="Helical" evidence="9">
    <location>
        <begin position="17"/>
        <end position="39"/>
    </location>
</feature>
<evidence type="ECO:0000256" key="3">
    <source>
        <dbReference type="ARBA" id="ARBA00022475"/>
    </source>
</evidence>
<feature type="transmembrane region" description="Helical" evidence="9">
    <location>
        <begin position="93"/>
        <end position="111"/>
    </location>
</feature>
<evidence type="ECO:0000256" key="4">
    <source>
        <dbReference type="ARBA" id="ARBA00022519"/>
    </source>
</evidence>
<evidence type="ECO:0000256" key="1">
    <source>
        <dbReference type="ARBA" id="ARBA00004429"/>
    </source>
</evidence>
<organism evidence="11 12">
    <name type="scientific">Halalkalibacter alkaliphilus</name>
    <dbReference type="NCBI Taxonomy" id="2917993"/>
    <lineage>
        <taxon>Bacteria</taxon>
        <taxon>Bacillati</taxon>
        <taxon>Bacillota</taxon>
        <taxon>Bacilli</taxon>
        <taxon>Bacillales</taxon>
        <taxon>Bacillaceae</taxon>
        <taxon>Halalkalibacter</taxon>
    </lineage>
</organism>
<evidence type="ECO:0000256" key="7">
    <source>
        <dbReference type="ARBA" id="ARBA00023136"/>
    </source>
</evidence>
<comment type="subcellular location">
    <subcellularLocation>
        <location evidence="1">Cell inner membrane</location>
        <topology evidence="1">Multi-pass membrane protein</topology>
    </subcellularLocation>
</comment>
<evidence type="ECO:0000259" key="10">
    <source>
        <dbReference type="Pfam" id="PF04290"/>
    </source>
</evidence>
<dbReference type="InterPro" id="IPR007387">
    <property type="entry name" value="TRAP_DctQ"/>
</dbReference>
<name>A0A9X2CUH6_9BACI</name>
<gene>
    <name evidence="11" type="ORF">MF646_15200</name>
</gene>
<feature type="transmembrane region" description="Helical" evidence="9">
    <location>
        <begin position="141"/>
        <end position="164"/>
    </location>
</feature>
<evidence type="ECO:0000256" key="9">
    <source>
        <dbReference type="SAM" id="Phobius"/>
    </source>
</evidence>
<reference evidence="11" key="1">
    <citation type="submission" date="2022-02" db="EMBL/GenBank/DDBJ databases">
        <title>Halalkalibacter sp. nov. isolated from Lonar Lake, India.</title>
        <authorList>
            <person name="Joshi A."/>
            <person name="Thite S."/>
            <person name="Lodha T."/>
        </authorList>
    </citation>
    <scope>NUCLEOTIDE SEQUENCE</scope>
    <source>
        <strain evidence="11">MEB205</strain>
    </source>
</reference>
<evidence type="ECO:0000256" key="6">
    <source>
        <dbReference type="ARBA" id="ARBA00022989"/>
    </source>
</evidence>
<dbReference type="RefSeq" id="WP_250097364.1">
    <property type="nucleotide sequence ID" value="NZ_JAKRYL010000016.1"/>
</dbReference>
<evidence type="ECO:0000256" key="5">
    <source>
        <dbReference type="ARBA" id="ARBA00022692"/>
    </source>
</evidence>
<dbReference type="AlphaFoldDB" id="A0A9X2CUH6"/>
<keyword evidence="6 9" id="KW-1133">Transmembrane helix</keyword>
<proteinExistence type="inferred from homology"/>
<dbReference type="Proteomes" id="UP001139150">
    <property type="component" value="Unassembled WGS sequence"/>
</dbReference>
<comment type="caution">
    <text evidence="11">The sequence shown here is derived from an EMBL/GenBank/DDBJ whole genome shotgun (WGS) entry which is preliminary data.</text>
</comment>